<dbReference type="GO" id="GO:0050660">
    <property type="term" value="F:flavin adenine dinucleotide binding"/>
    <property type="evidence" value="ECO:0007669"/>
    <property type="project" value="InterPro"/>
</dbReference>
<evidence type="ECO:0000256" key="1">
    <source>
        <dbReference type="ARBA" id="ARBA00010139"/>
    </source>
</evidence>
<keyword evidence="4" id="KW-0560">Oxidoreductase</keyword>
<organism evidence="5 6">
    <name type="scientific">Panaeolus cyanescens</name>
    <dbReference type="NCBI Taxonomy" id="181874"/>
    <lineage>
        <taxon>Eukaryota</taxon>
        <taxon>Fungi</taxon>
        <taxon>Dikarya</taxon>
        <taxon>Basidiomycota</taxon>
        <taxon>Agaricomycotina</taxon>
        <taxon>Agaricomycetes</taxon>
        <taxon>Agaricomycetidae</taxon>
        <taxon>Agaricales</taxon>
        <taxon>Agaricineae</taxon>
        <taxon>Galeropsidaceae</taxon>
        <taxon>Panaeolus</taxon>
    </lineage>
</organism>
<dbReference type="PANTHER" id="PTHR42877">
    <property type="entry name" value="L-ORNITHINE N(5)-MONOOXYGENASE-RELATED"/>
    <property type="match status" value="1"/>
</dbReference>
<reference evidence="5 6" key="1">
    <citation type="journal article" date="2018" name="Evol. Lett.">
        <title>Horizontal gene cluster transfer increased hallucinogenic mushroom diversity.</title>
        <authorList>
            <person name="Reynolds H.T."/>
            <person name="Vijayakumar V."/>
            <person name="Gluck-Thaler E."/>
            <person name="Korotkin H.B."/>
            <person name="Matheny P.B."/>
            <person name="Slot J.C."/>
        </authorList>
    </citation>
    <scope>NUCLEOTIDE SEQUENCE [LARGE SCALE GENOMIC DNA]</scope>
    <source>
        <strain evidence="5 6">2629</strain>
    </source>
</reference>
<evidence type="ECO:0000256" key="2">
    <source>
        <dbReference type="ARBA" id="ARBA00022630"/>
    </source>
</evidence>
<dbReference type="InterPro" id="IPR051209">
    <property type="entry name" value="FAD-bind_Monooxygenase_sf"/>
</dbReference>
<dbReference type="GO" id="GO:0004499">
    <property type="term" value="F:N,N-dimethylaniline monooxygenase activity"/>
    <property type="evidence" value="ECO:0007669"/>
    <property type="project" value="InterPro"/>
</dbReference>
<proteinExistence type="inferred from homology"/>
<dbReference type="Pfam" id="PF13450">
    <property type="entry name" value="NAD_binding_8"/>
    <property type="match status" value="1"/>
</dbReference>
<dbReference type="InterPro" id="IPR020946">
    <property type="entry name" value="Flavin_mOase-like"/>
</dbReference>
<dbReference type="STRING" id="181874.A0A409V912"/>
<name>A0A409V912_9AGAR</name>
<dbReference type="GO" id="GO:0050661">
    <property type="term" value="F:NADP binding"/>
    <property type="evidence" value="ECO:0007669"/>
    <property type="project" value="InterPro"/>
</dbReference>
<dbReference type="Proteomes" id="UP000284842">
    <property type="component" value="Unassembled WGS sequence"/>
</dbReference>
<dbReference type="EMBL" id="NHTK01006131">
    <property type="protein sequence ID" value="PPQ63112.1"/>
    <property type="molecule type" value="Genomic_DNA"/>
</dbReference>
<gene>
    <name evidence="5" type="ORF">CVT24_005823</name>
</gene>
<keyword evidence="6" id="KW-1185">Reference proteome</keyword>
<keyword evidence="2" id="KW-0285">Flavoprotein</keyword>
<dbReference type="SUPFAM" id="SSF51905">
    <property type="entry name" value="FAD/NAD(P)-binding domain"/>
    <property type="match status" value="4"/>
</dbReference>
<dbReference type="Pfam" id="PF00743">
    <property type="entry name" value="FMO-like"/>
    <property type="match status" value="1"/>
</dbReference>
<dbReference type="Gene3D" id="3.50.50.60">
    <property type="entry name" value="FAD/NAD(P)-binding domain"/>
    <property type="match status" value="5"/>
</dbReference>
<dbReference type="OrthoDB" id="74360at2759"/>
<keyword evidence="3" id="KW-0274">FAD</keyword>
<evidence type="ECO:0000256" key="3">
    <source>
        <dbReference type="ARBA" id="ARBA00022827"/>
    </source>
</evidence>
<protein>
    <recommendedName>
        <fullName evidence="7">FAD/NAD(P)-binding domain-containing protein</fullName>
    </recommendedName>
</protein>
<accession>A0A409V912</accession>
<dbReference type="InParanoid" id="A0A409V912"/>
<dbReference type="AlphaFoldDB" id="A0A409V912"/>
<evidence type="ECO:0008006" key="7">
    <source>
        <dbReference type="Google" id="ProtNLM"/>
    </source>
</evidence>
<dbReference type="PANTHER" id="PTHR42877:SF8">
    <property type="entry name" value="MONOOXYGENASE"/>
    <property type="match status" value="1"/>
</dbReference>
<comment type="similarity">
    <text evidence="1">Belongs to the FAD-binding monooxygenase family.</text>
</comment>
<evidence type="ECO:0000313" key="6">
    <source>
        <dbReference type="Proteomes" id="UP000284842"/>
    </source>
</evidence>
<evidence type="ECO:0000313" key="5">
    <source>
        <dbReference type="EMBL" id="PPQ63112.1"/>
    </source>
</evidence>
<comment type="caution">
    <text evidence="5">The sequence shown here is derived from an EMBL/GenBank/DDBJ whole genome shotgun (WGS) entry which is preliminary data.</text>
</comment>
<sequence>MSAPISAPRDPRLTKPVHDERHVRIICIGAGASGLLFAYKLQRSFENFDLVLYEKNEAIAGTWHENVYPGCACDIPSHTYTWSFEPSKDWPSVYANSRDICNYFTTFASKHELSKYWKLNHEVRKAVWDDKAGRWDVEIANLKDGTTVHDHCHFLINGSGVLNNWKMPDITGFDKFKGVVLHTARWDNSVDLTDKHVGLIGNGSSAIQVLPAIAPKVKKVTTFIRTPTWVAPVQGLEQHVYTAEERKLFATDPEAFLAYRKRQETATSNLFGIFISGSEVQKAISEDMRARMKAALNNESLEWIVPNFGVGCRRLTPGVGYLETLGSDKVQVVKGGVVSLTENGCVCDNGQEYPVDILICATGFDTTFKPRFPIIGQGGIDLRDAWAKEPKSYFGVGAPHIPNYFTFLGPNSPVGNGPVLIAMEAQADYMLKFLNRYQTENIHSFVPKIEAVDDFIAIKNDFMSRSTWVESCKSWYKDVNNNVTALWPGSTLHYLEVMREPRYEDWEFKTKGNRYKFFGNGFSQTESDATADLAYYLTDRDDSPYLSRSKERKIFSKSGTVNRETLTTATLYNIEHPRLSKPIHDERFVKVICLGAGLSGLILAYKLRRSFENFELVIYEKNEEVGGTWFENTYPGVACDVPSHSYTYTFEPKVDWSAVYSSGKEIFDYFDKFADKYDLKQHIKFKHKVIGAAWADTDGQWNVEVERMADGTTVQDSCHILVNAGGIFNSWRWPEVPGLHTFKGPILHTANWDHNVDVTNKHVAIIGNGSSGVQVLPALLPTVSKITHFIRSPAWIAPALGPAQRPYTQEEIDQFKKDPDVHFEHRKAVGRDFAKLLSVYFPDSSEQKGAVEAFTNIIKEKIPDKDLQDFLIPKWGVGCRRISPAINYLEALTSDKVTIITGSINEITENGCVSEKGQEHPVDIIVCATGFDTSYKPRFPIIGLNGQRLDQVWKDEPNAYFGMAAAGFPNYFMMLGPGTPVNTGPSVVPFEVQADYILKMVDRWQTENIHSLAPKAEAVAELAAFRDNFMKGTVWTQNCRSWYKSPISGKVTAIWPGSALQYMEAIAEPRFEDFEFRYKENRFAFLGNGFSQVEKDPTAELLYCVRKEDDSPYLSRSKRRKVASGSKL</sequence>
<dbReference type="InterPro" id="IPR036188">
    <property type="entry name" value="FAD/NAD-bd_sf"/>
</dbReference>
<evidence type="ECO:0000256" key="4">
    <source>
        <dbReference type="ARBA" id="ARBA00023002"/>
    </source>
</evidence>